<reference evidence="1" key="1">
    <citation type="submission" date="2023-01" db="EMBL/GenBank/DDBJ databases">
        <authorList>
            <person name="Piombo E."/>
        </authorList>
    </citation>
    <scope>NUCLEOTIDE SEQUENCE</scope>
</reference>
<comment type="caution">
    <text evidence="1">The sequence shown here is derived from an EMBL/GenBank/DDBJ whole genome shotgun (WGS) entry which is preliminary data.</text>
</comment>
<gene>
    <name evidence="1" type="ORF">CCHLO57077_00018714</name>
</gene>
<sequence length="221" mass="25115">MEDTFALTEAYESLLLEASEDAKATENWKRMIPSGAQKSENSDSENEVYECPTRTKAQHELAVRFLQDNREKLPNRRMFIRGPYRMKQGKAFIDDGSMIILPLKCREVVEDDWEPRETWHLGYVVWKIGKCPCTCTNSDEKCMHAAAVTGLTIKVGAEFDFAMRFSNKYGGVAASLLGPVPARQALTIMVWNVFRYRELIGGGIHPCSATHWPWSVIYVSI</sequence>
<keyword evidence="2" id="KW-1185">Reference proteome</keyword>
<accession>A0AA35LRN5</accession>
<evidence type="ECO:0000313" key="1">
    <source>
        <dbReference type="EMBL" id="CAI6040847.1"/>
    </source>
</evidence>
<organism evidence="1 2">
    <name type="scientific">Clonostachys chloroleuca</name>
    <dbReference type="NCBI Taxonomy" id="1926264"/>
    <lineage>
        <taxon>Eukaryota</taxon>
        <taxon>Fungi</taxon>
        <taxon>Dikarya</taxon>
        <taxon>Ascomycota</taxon>
        <taxon>Pezizomycotina</taxon>
        <taxon>Sordariomycetes</taxon>
        <taxon>Hypocreomycetidae</taxon>
        <taxon>Hypocreales</taxon>
        <taxon>Bionectriaceae</taxon>
        <taxon>Clonostachys</taxon>
    </lineage>
</organism>
<dbReference type="Proteomes" id="UP001160390">
    <property type="component" value="Unassembled WGS sequence"/>
</dbReference>
<dbReference type="AlphaFoldDB" id="A0AA35LRN5"/>
<protein>
    <submittedName>
        <fullName evidence="1">Uncharacterized protein</fullName>
    </submittedName>
</protein>
<proteinExistence type="predicted"/>
<dbReference type="EMBL" id="CABFNP030000533">
    <property type="protein sequence ID" value="CAI6040847.1"/>
    <property type="molecule type" value="Genomic_DNA"/>
</dbReference>
<evidence type="ECO:0000313" key="2">
    <source>
        <dbReference type="Proteomes" id="UP001160390"/>
    </source>
</evidence>
<name>A0AA35LRN5_9HYPO</name>